<dbReference type="RefSeq" id="WP_046903661.1">
    <property type="nucleotide sequence ID" value="NZ_CP011452.2"/>
</dbReference>
<proteinExistence type="predicted"/>
<protein>
    <submittedName>
        <fullName evidence="1">Uncharacterized protein</fullName>
    </submittedName>
</protein>
<keyword evidence="2" id="KW-1185">Reference proteome</keyword>
<evidence type="ECO:0000313" key="1">
    <source>
        <dbReference type="EMBL" id="AKH42995.1"/>
    </source>
</evidence>
<dbReference type="PATRIC" id="fig|1267766.3.peg.1982"/>
<name>A0A0F7KW38_9SPHN</name>
<dbReference type="EMBL" id="CP011452">
    <property type="protein sequence ID" value="AKH42995.1"/>
    <property type="molecule type" value="Genomic_DNA"/>
</dbReference>
<dbReference type="KEGG" id="aay:WYH_01960"/>
<sequence>MTQGKTLIIALIAVVVGFGAGFVLRPVIAPAPQTASIAASASRASAAAGPRGKQYFAAHLDEARHVQAQCAEGTVRGDECFNAEMAAVEADGRARSKRFFGN</sequence>
<dbReference type="AlphaFoldDB" id="A0A0F7KW38"/>
<accession>A0A0F7KW38</accession>
<organism evidence="1 2">
    <name type="scientific">Croceibacterium atlanticum</name>
    <dbReference type="NCBI Taxonomy" id="1267766"/>
    <lineage>
        <taxon>Bacteria</taxon>
        <taxon>Pseudomonadati</taxon>
        <taxon>Pseudomonadota</taxon>
        <taxon>Alphaproteobacteria</taxon>
        <taxon>Sphingomonadales</taxon>
        <taxon>Erythrobacteraceae</taxon>
        <taxon>Croceibacterium</taxon>
    </lineage>
</organism>
<gene>
    <name evidence="1" type="ORF">WYH_01960</name>
</gene>
<dbReference type="Proteomes" id="UP000034392">
    <property type="component" value="Chromosome"/>
</dbReference>
<dbReference type="OrthoDB" id="7472464at2"/>
<evidence type="ECO:0000313" key="2">
    <source>
        <dbReference type="Proteomes" id="UP000034392"/>
    </source>
</evidence>
<dbReference type="STRING" id="1267766.WYH_01960"/>
<reference evidence="1" key="1">
    <citation type="submission" date="2015-05" db="EMBL/GenBank/DDBJ databases">
        <title>The complete genome of Altererythrobacter atlanticus strain 26DY36.</title>
        <authorList>
            <person name="Wu Y.-H."/>
            <person name="Cheng H."/>
            <person name="Wu X.-W."/>
        </authorList>
    </citation>
    <scope>NUCLEOTIDE SEQUENCE [LARGE SCALE GENOMIC DNA]</scope>
    <source>
        <strain evidence="1">26DY36</strain>
    </source>
</reference>